<dbReference type="GO" id="GO:0016616">
    <property type="term" value="F:oxidoreductase activity, acting on the CH-OH group of donors, NAD or NADP as acceptor"/>
    <property type="evidence" value="ECO:0007669"/>
    <property type="project" value="TreeGrafter"/>
</dbReference>
<accession>A0A9P8V275</accession>
<feature type="domain" description="NAD-dependent epimerase/dehydratase" evidence="4">
    <location>
        <begin position="6"/>
        <end position="122"/>
    </location>
</feature>
<name>A0A9P8V275_9PEZI</name>
<reference evidence="5" key="1">
    <citation type="journal article" date="2021" name="Nat. Commun.">
        <title>Genetic determinants of endophytism in the Arabidopsis root mycobiome.</title>
        <authorList>
            <person name="Mesny F."/>
            <person name="Miyauchi S."/>
            <person name="Thiergart T."/>
            <person name="Pickel B."/>
            <person name="Atanasova L."/>
            <person name="Karlsson M."/>
            <person name="Huettel B."/>
            <person name="Barry K.W."/>
            <person name="Haridas S."/>
            <person name="Chen C."/>
            <person name="Bauer D."/>
            <person name="Andreopoulos W."/>
            <person name="Pangilinan J."/>
            <person name="LaButti K."/>
            <person name="Riley R."/>
            <person name="Lipzen A."/>
            <person name="Clum A."/>
            <person name="Drula E."/>
            <person name="Henrissat B."/>
            <person name="Kohler A."/>
            <person name="Grigoriev I.V."/>
            <person name="Martin F.M."/>
            <person name="Hacquard S."/>
        </authorList>
    </citation>
    <scope>NUCLEOTIDE SEQUENCE</scope>
    <source>
        <strain evidence="5">MPI-SDFR-AT-0117</strain>
    </source>
</reference>
<sequence length="364" mass="39062">MGRELILLTGATGFIGFQVLLRALKAGYAVRCVINGPDDLKKILSAPSFKALNVKDNQLFWTMILDMTAPNAFKDALKCVKYVVHCAAAPNNLDDLSPTFSGYDAHTALKGVVNLLQAAHTMTRCRPNIFNTLKRIVVTTSIADLAVDIDPYDLSDGEDGGNAAAMRANTADGTRAPGQAAPSRPGFNPAPAGKTSTLSVSKAWIVKHRPSFDVVFLLPAWVLGYHELAASTAALERGSNGPLIRLLKGAGNQSVLVRGFVSVHDLANAHLAVLQDVGPGGNGALVLASEVTWPHAQALARKAFPQAFHDGTFRSGGRQSESEELTDEDEDSRILRIKYRSFEETAVEVARQYLDLDGRLSGDQ</sequence>
<evidence type="ECO:0000256" key="3">
    <source>
        <dbReference type="SAM" id="MobiDB-lite"/>
    </source>
</evidence>
<dbReference type="SUPFAM" id="SSF51735">
    <property type="entry name" value="NAD(P)-binding Rossmann-fold domains"/>
    <property type="match status" value="1"/>
</dbReference>
<dbReference type="Gene3D" id="3.40.50.720">
    <property type="entry name" value="NAD(P)-binding Rossmann-like Domain"/>
    <property type="match status" value="1"/>
</dbReference>
<dbReference type="InterPro" id="IPR036291">
    <property type="entry name" value="NAD(P)-bd_dom_sf"/>
</dbReference>
<keyword evidence="6" id="KW-1185">Reference proteome</keyword>
<dbReference type="EMBL" id="JAGSXJ010000037">
    <property type="protein sequence ID" value="KAH6665854.1"/>
    <property type="molecule type" value="Genomic_DNA"/>
</dbReference>
<dbReference type="InterPro" id="IPR001509">
    <property type="entry name" value="Epimerase_deHydtase"/>
</dbReference>
<feature type="region of interest" description="Disordered" evidence="3">
    <location>
        <begin position="172"/>
        <end position="194"/>
    </location>
</feature>
<comment type="similarity">
    <text evidence="2">Belongs to the NAD(P)-dependent epimerase/dehydratase family. Dihydroflavonol-4-reductase subfamily.</text>
</comment>
<gene>
    <name evidence="5" type="ORF">F5X68DRAFT_249934</name>
</gene>
<proteinExistence type="inferred from homology"/>
<comment type="caution">
    <text evidence="5">The sequence shown here is derived from an EMBL/GenBank/DDBJ whole genome shotgun (WGS) entry which is preliminary data.</text>
</comment>
<evidence type="ECO:0000256" key="1">
    <source>
        <dbReference type="ARBA" id="ARBA00023002"/>
    </source>
</evidence>
<evidence type="ECO:0000259" key="4">
    <source>
        <dbReference type="Pfam" id="PF01370"/>
    </source>
</evidence>
<dbReference type="PANTHER" id="PTHR10366:SF564">
    <property type="entry name" value="STEROL-4-ALPHA-CARBOXYLATE 3-DEHYDROGENASE, DECARBOXYLATING"/>
    <property type="match status" value="1"/>
</dbReference>
<dbReference type="InterPro" id="IPR050425">
    <property type="entry name" value="NAD(P)_dehydrat-like"/>
</dbReference>
<dbReference type="Pfam" id="PF01370">
    <property type="entry name" value="Epimerase"/>
    <property type="match status" value="1"/>
</dbReference>
<dbReference type="AlphaFoldDB" id="A0A9P8V275"/>
<protein>
    <submittedName>
        <fullName evidence="5">Reductase</fullName>
    </submittedName>
</protein>
<dbReference type="PANTHER" id="PTHR10366">
    <property type="entry name" value="NAD DEPENDENT EPIMERASE/DEHYDRATASE"/>
    <property type="match status" value="1"/>
</dbReference>
<keyword evidence="1" id="KW-0560">Oxidoreductase</keyword>
<organism evidence="5 6">
    <name type="scientific">Plectosphaerella plurivora</name>
    <dbReference type="NCBI Taxonomy" id="936078"/>
    <lineage>
        <taxon>Eukaryota</taxon>
        <taxon>Fungi</taxon>
        <taxon>Dikarya</taxon>
        <taxon>Ascomycota</taxon>
        <taxon>Pezizomycotina</taxon>
        <taxon>Sordariomycetes</taxon>
        <taxon>Hypocreomycetidae</taxon>
        <taxon>Glomerellales</taxon>
        <taxon>Plectosphaerellaceae</taxon>
        <taxon>Plectosphaerella</taxon>
    </lineage>
</organism>
<dbReference type="Proteomes" id="UP000770015">
    <property type="component" value="Unassembled WGS sequence"/>
</dbReference>
<dbReference type="OrthoDB" id="2735536at2759"/>
<evidence type="ECO:0000256" key="2">
    <source>
        <dbReference type="ARBA" id="ARBA00023445"/>
    </source>
</evidence>
<evidence type="ECO:0000313" key="6">
    <source>
        <dbReference type="Proteomes" id="UP000770015"/>
    </source>
</evidence>
<evidence type="ECO:0000313" key="5">
    <source>
        <dbReference type="EMBL" id="KAH6665854.1"/>
    </source>
</evidence>